<dbReference type="eggNOG" id="ENOG502Z8PM">
    <property type="taxonomic scope" value="Bacteria"/>
</dbReference>
<dbReference type="GeneID" id="35557178"/>
<organism evidence="2 3">
    <name type="scientific">Acetoanaerobium sticklandii (strain ATCC 12662 / DSM 519 / JCM 1433 / CCUG 9281 / NCIMB 10654 / HF)</name>
    <name type="common">Clostridium sticklandii</name>
    <dbReference type="NCBI Taxonomy" id="499177"/>
    <lineage>
        <taxon>Bacteria</taxon>
        <taxon>Bacillati</taxon>
        <taxon>Bacillota</taxon>
        <taxon>Clostridia</taxon>
        <taxon>Peptostreptococcales</taxon>
        <taxon>Filifactoraceae</taxon>
        <taxon>Acetoanaerobium</taxon>
    </lineage>
</organism>
<name>E3PY82_ACESD</name>
<proteinExistence type="predicted"/>
<dbReference type="EMBL" id="FP565809">
    <property type="protein sequence ID" value="CBH21397.1"/>
    <property type="molecule type" value="Genomic_DNA"/>
</dbReference>
<dbReference type="RefSeq" id="WP_013361490.1">
    <property type="nucleotide sequence ID" value="NC_014614.1"/>
</dbReference>
<dbReference type="Proteomes" id="UP000007041">
    <property type="component" value="Chromosome"/>
</dbReference>
<keyword evidence="1" id="KW-0175">Coiled coil</keyword>
<sequence>MSDNKEIKNTIEIMKNKSIINQESNENLGLTKEYNKINRDKLWDCNKAKKNYKESTFENRNTYLDPISNKVLHKNQKSAQNKYHMKNKSGENISTKWSSYSAEVDHITSLKEGHSYVKNNPFLSDSDFKEIMNSKNNFRILSKRDNVIKGEKSDWHIIMDKKNNVPIKARVYIAKQKIGSDITLKKKFTIRTAKNMGTEFYSGAKEALIMSAIPLTAEAVRNLSKVAMGKKSFDEAAKDMGKTIIDVSMTGGMTKLAADYINNKLKDSKNETLANLAKNNKLSQVFVIASIAKESAMKYINGEIDEIEFINEVGEKGLTIMSGMIGGAFGREVGMLLGGAIGTAINPGTGTFAGMALGRAVGEFIGAIVASAACSAVISGIKAAKYLNNYKLKENQLNFLENQAIKEIEKQRETFKNLVQDEYNYWDKEISEGFNMMLGFACEEAFNLEGVTNGLDKILQIFGKSVAFKTIDEYENQLDKPLKLSF</sequence>
<gene>
    <name evidence="2" type="ordered locus">CLOST_1277</name>
</gene>
<dbReference type="STRING" id="1511.CLOST_1277"/>
<reference evidence="3" key="1">
    <citation type="journal article" date="2010" name="BMC Genomics">
        <title>Clostridium sticklandii, a specialist in amino acid degradation:revisiting its metabolism through its genome sequence.</title>
        <authorList>
            <person name="Fonknechten N."/>
            <person name="Chaussonnerie S."/>
            <person name="Tricot S."/>
            <person name="Lajus A."/>
            <person name="Andreesen J.R."/>
            <person name="Perchat N."/>
            <person name="Pelletier E."/>
            <person name="Gouyvenoux M."/>
            <person name="Barbe V."/>
            <person name="Salanoubat M."/>
            <person name="Le Paslier D."/>
            <person name="Weissenbach J."/>
            <person name="Cohen G.N."/>
            <person name="Kreimeyer A."/>
        </authorList>
    </citation>
    <scope>NUCLEOTIDE SEQUENCE [LARGE SCALE GENOMIC DNA]</scope>
    <source>
        <strain evidence="3">ATCC 12662 / DSM 519 / JCM 1433 / CCUG 9281 / NCIMB 10654 / HF</strain>
    </source>
</reference>
<protein>
    <submittedName>
        <fullName evidence="2">Uncharacterized protein</fullName>
    </submittedName>
</protein>
<dbReference type="BioCyc" id="CSTI499177:GJE9-1325-MONOMER"/>
<evidence type="ECO:0000313" key="3">
    <source>
        <dbReference type="Proteomes" id="UP000007041"/>
    </source>
</evidence>
<dbReference type="HOGENOM" id="CLU_567070_0_0_9"/>
<evidence type="ECO:0000313" key="2">
    <source>
        <dbReference type="EMBL" id="CBH21397.1"/>
    </source>
</evidence>
<evidence type="ECO:0000256" key="1">
    <source>
        <dbReference type="SAM" id="Coils"/>
    </source>
</evidence>
<dbReference type="KEGG" id="cst:CLOST_1277"/>
<keyword evidence="3" id="KW-1185">Reference proteome</keyword>
<accession>E3PY82</accession>
<dbReference type="AlphaFoldDB" id="E3PY82"/>
<feature type="coiled-coil region" evidence="1">
    <location>
        <begin position="383"/>
        <end position="410"/>
    </location>
</feature>